<name>A0AAD4BN43_BOLED</name>
<organism evidence="2 3">
    <name type="scientific">Boletus edulis BED1</name>
    <dbReference type="NCBI Taxonomy" id="1328754"/>
    <lineage>
        <taxon>Eukaryota</taxon>
        <taxon>Fungi</taxon>
        <taxon>Dikarya</taxon>
        <taxon>Basidiomycota</taxon>
        <taxon>Agaricomycotina</taxon>
        <taxon>Agaricomycetes</taxon>
        <taxon>Agaricomycetidae</taxon>
        <taxon>Boletales</taxon>
        <taxon>Boletineae</taxon>
        <taxon>Boletaceae</taxon>
        <taxon>Boletoideae</taxon>
        <taxon>Boletus</taxon>
    </lineage>
</organism>
<feature type="compositionally biased region" description="Basic and acidic residues" evidence="1">
    <location>
        <begin position="179"/>
        <end position="202"/>
    </location>
</feature>
<feature type="region of interest" description="Disordered" evidence="1">
    <location>
        <begin position="36"/>
        <end position="73"/>
    </location>
</feature>
<accession>A0AAD4BN43</accession>
<reference evidence="2" key="1">
    <citation type="submission" date="2019-10" db="EMBL/GenBank/DDBJ databases">
        <authorList>
            <consortium name="DOE Joint Genome Institute"/>
            <person name="Kuo A."/>
            <person name="Miyauchi S."/>
            <person name="Kiss E."/>
            <person name="Drula E."/>
            <person name="Kohler A."/>
            <person name="Sanchez-Garcia M."/>
            <person name="Andreopoulos B."/>
            <person name="Barry K.W."/>
            <person name="Bonito G."/>
            <person name="Buee M."/>
            <person name="Carver A."/>
            <person name="Chen C."/>
            <person name="Cichocki N."/>
            <person name="Clum A."/>
            <person name="Culley D."/>
            <person name="Crous P.W."/>
            <person name="Fauchery L."/>
            <person name="Girlanda M."/>
            <person name="Hayes R."/>
            <person name="Keri Z."/>
            <person name="LaButti K."/>
            <person name="Lipzen A."/>
            <person name="Lombard V."/>
            <person name="Magnuson J."/>
            <person name="Maillard F."/>
            <person name="Morin E."/>
            <person name="Murat C."/>
            <person name="Nolan M."/>
            <person name="Ohm R."/>
            <person name="Pangilinan J."/>
            <person name="Pereira M."/>
            <person name="Perotto S."/>
            <person name="Peter M."/>
            <person name="Riley R."/>
            <person name="Sitrit Y."/>
            <person name="Stielow B."/>
            <person name="Szollosi G."/>
            <person name="Zifcakova L."/>
            <person name="Stursova M."/>
            <person name="Spatafora J.W."/>
            <person name="Tedersoo L."/>
            <person name="Vaario L.-M."/>
            <person name="Yamada A."/>
            <person name="Yan M."/>
            <person name="Wang P."/>
            <person name="Xu J."/>
            <person name="Bruns T."/>
            <person name="Baldrian P."/>
            <person name="Vilgalys R."/>
            <person name="Henrissat B."/>
            <person name="Grigoriev I.V."/>
            <person name="Hibbett D."/>
            <person name="Nagy L.G."/>
            <person name="Martin F.M."/>
        </authorList>
    </citation>
    <scope>NUCLEOTIDE SEQUENCE</scope>
    <source>
        <strain evidence="2">BED1</strain>
    </source>
</reference>
<dbReference type="AlphaFoldDB" id="A0AAD4BN43"/>
<dbReference type="Proteomes" id="UP001194468">
    <property type="component" value="Unassembled WGS sequence"/>
</dbReference>
<reference evidence="2" key="2">
    <citation type="journal article" date="2020" name="Nat. Commun.">
        <title>Large-scale genome sequencing of mycorrhizal fungi provides insights into the early evolution of symbiotic traits.</title>
        <authorList>
            <person name="Miyauchi S."/>
            <person name="Kiss E."/>
            <person name="Kuo A."/>
            <person name="Drula E."/>
            <person name="Kohler A."/>
            <person name="Sanchez-Garcia M."/>
            <person name="Morin E."/>
            <person name="Andreopoulos B."/>
            <person name="Barry K.W."/>
            <person name="Bonito G."/>
            <person name="Buee M."/>
            <person name="Carver A."/>
            <person name="Chen C."/>
            <person name="Cichocki N."/>
            <person name="Clum A."/>
            <person name="Culley D."/>
            <person name="Crous P.W."/>
            <person name="Fauchery L."/>
            <person name="Girlanda M."/>
            <person name="Hayes R.D."/>
            <person name="Keri Z."/>
            <person name="LaButti K."/>
            <person name="Lipzen A."/>
            <person name="Lombard V."/>
            <person name="Magnuson J."/>
            <person name="Maillard F."/>
            <person name="Murat C."/>
            <person name="Nolan M."/>
            <person name="Ohm R.A."/>
            <person name="Pangilinan J."/>
            <person name="Pereira M.F."/>
            <person name="Perotto S."/>
            <person name="Peter M."/>
            <person name="Pfister S."/>
            <person name="Riley R."/>
            <person name="Sitrit Y."/>
            <person name="Stielow J.B."/>
            <person name="Szollosi G."/>
            <person name="Zifcakova L."/>
            <person name="Stursova M."/>
            <person name="Spatafora J.W."/>
            <person name="Tedersoo L."/>
            <person name="Vaario L.M."/>
            <person name="Yamada A."/>
            <person name="Yan M."/>
            <person name="Wang P."/>
            <person name="Xu J."/>
            <person name="Bruns T."/>
            <person name="Baldrian P."/>
            <person name="Vilgalys R."/>
            <person name="Dunand C."/>
            <person name="Henrissat B."/>
            <person name="Grigoriev I.V."/>
            <person name="Hibbett D."/>
            <person name="Nagy L.G."/>
            <person name="Martin F.M."/>
        </authorList>
    </citation>
    <scope>NUCLEOTIDE SEQUENCE</scope>
    <source>
        <strain evidence="2">BED1</strain>
    </source>
</reference>
<protein>
    <submittedName>
        <fullName evidence="2">Uncharacterized protein</fullName>
    </submittedName>
</protein>
<sequence length="231" mass="25744">MCNPRDRITATQALDHDYFWTDPLPADPKTLPVYESSHEFDKRGRRNNIPPPPHGYLPPRTLTPHPSARTSVPRTATWTRSWPWALGESSTTCHAYCIDAVGTRSIWWHIHGWWPVPIAPCYIRTTWTCHVHGHGRHHPSNRGERGERGSASKPPIHPSLPVRPAGLPPKPSVPLGTGRYERETERERERGRERGRERERGRHGGSTTGGGNTHGGNGAESGRLSGGLPCS</sequence>
<dbReference type="EMBL" id="WHUW01000027">
    <property type="protein sequence ID" value="KAF8434805.1"/>
    <property type="molecule type" value="Genomic_DNA"/>
</dbReference>
<feature type="compositionally biased region" description="Gly residues" evidence="1">
    <location>
        <begin position="204"/>
        <end position="219"/>
    </location>
</feature>
<evidence type="ECO:0000313" key="3">
    <source>
        <dbReference type="Proteomes" id="UP001194468"/>
    </source>
</evidence>
<evidence type="ECO:0000256" key="1">
    <source>
        <dbReference type="SAM" id="MobiDB-lite"/>
    </source>
</evidence>
<feature type="compositionally biased region" description="Basic and acidic residues" evidence="1">
    <location>
        <begin position="141"/>
        <end position="150"/>
    </location>
</feature>
<keyword evidence="3" id="KW-1185">Reference proteome</keyword>
<feature type="region of interest" description="Disordered" evidence="1">
    <location>
        <begin position="132"/>
        <end position="231"/>
    </location>
</feature>
<evidence type="ECO:0000313" key="2">
    <source>
        <dbReference type="EMBL" id="KAF8434805.1"/>
    </source>
</evidence>
<gene>
    <name evidence="2" type="ORF">L210DRAFT_2565251</name>
</gene>
<comment type="caution">
    <text evidence="2">The sequence shown here is derived from an EMBL/GenBank/DDBJ whole genome shotgun (WGS) entry which is preliminary data.</text>
</comment>
<proteinExistence type="predicted"/>